<evidence type="ECO:0000313" key="6">
    <source>
        <dbReference type="Proteomes" id="UP000236333"/>
    </source>
</evidence>
<evidence type="ECO:0000256" key="1">
    <source>
        <dbReference type="ARBA" id="ARBA00005336"/>
    </source>
</evidence>
<dbReference type="Proteomes" id="UP000236333">
    <property type="component" value="Unassembled WGS sequence"/>
</dbReference>
<comment type="similarity">
    <text evidence="1">Belongs to the glycosyl hydrolase 3 family.</text>
</comment>
<sequence>MQAALATSGLIICRTDARMPYRHACLGVWLAAQVYGEDPFLTSRMAVTFDASAPVSESEGIDRTSLRLPGAQEDLVRAVARSGVPVVVVVVHGGPLDVSPLLALEGVGALISAPYGGQQGHKRLTRNTRK</sequence>
<accession>A0A2J8AI42</accession>
<dbReference type="Gene3D" id="3.40.50.1700">
    <property type="entry name" value="Glycoside hydrolase family 3 C-terminal domain"/>
    <property type="match status" value="1"/>
</dbReference>
<evidence type="ECO:0000259" key="4">
    <source>
        <dbReference type="Pfam" id="PF01915"/>
    </source>
</evidence>
<feature type="domain" description="Glycoside hydrolase family 3 C-terminal" evidence="4">
    <location>
        <begin position="45"/>
        <end position="123"/>
    </location>
</feature>
<protein>
    <submittedName>
        <fullName evidence="5">Putative beta-D-xylosidase 7</fullName>
    </submittedName>
</protein>
<comment type="caution">
    <text evidence="5">The sequence shown here is derived from an EMBL/GenBank/DDBJ whole genome shotgun (WGS) entry which is preliminary data.</text>
</comment>
<dbReference type="PANTHER" id="PTHR42721">
    <property type="entry name" value="SUGAR HYDROLASE-RELATED"/>
    <property type="match status" value="1"/>
</dbReference>
<dbReference type="EMBL" id="PGGS01000013">
    <property type="protein sequence ID" value="PNH12193.1"/>
    <property type="molecule type" value="Genomic_DNA"/>
</dbReference>
<evidence type="ECO:0000313" key="5">
    <source>
        <dbReference type="EMBL" id="PNH12193.1"/>
    </source>
</evidence>
<proteinExistence type="inferred from homology"/>
<name>A0A2J8AI42_9CHLO</name>
<dbReference type="AlphaFoldDB" id="A0A2J8AI42"/>
<dbReference type="InterPro" id="IPR002772">
    <property type="entry name" value="Glyco_hydro_3_C"/>
</dbReference>
<evidence type="ECO:0000256" key="3">
    <source>
        <dbReference type="ARBA" id="ARBA00023295"/>
    </source>
</evidence>
<evidence type="ECO:0000256" key="2">
    <source>
        <dbReference type="ARBA" id="ARBA00022801"/>
    </source>
</evidence>
<dbReference type="PANTHER" id="PTHR42721:SF3">
    <property type="entry name" value="BETA-D-XYLOSIDASE 5-RELATED"/>
    <property type="match status" value="1"/>
</dbReference>
<dbReference type="GO" id="GO:0046556">
    <property type="term" value="F:alpha-L-arabinofuranosidase activity"/>
    <property type="evidence" value="ECO:0007669"/>
    <property type="project" value="TreeGrafter"/>
</dbReference>
<reference evidence="5 6" key="1">
    <citation type="journal article" date="2017" name="Mol. Biol. Evol.">
        <title>The 4-celled Tetrabaena socialis nuclear genome reveals the essential components for genetic control of cell number at the origin of multicellularity in the volvocine lineage.</title>
        <authorList>
            <person name="Featherston J."/>
            <person name="Arakaki Y."/>
            <person name="Hanschen E.R."/>
            <person name="Ferris P.J."/>
            <person name="Michod R.E."/>
            <person name="Olson B.J.S.C."/>
            <person name="Nozaki H."/>
            <person name="Durand P.M."/>
        </authorList>
    </citation>
    <scope>NUCLEOTIDE SEQUENCE [LARGE SCALE GENOMIC DNA]</scope>
    <source>
        <strain evidence="5 6">NIES-571</strain>
    </source>
</reference>
<dbReference type="InterPro" id="IPR044993">
    <property type="entry name" value="BXL"/>
</dbReference>
<keyword evidence="3" id="KW-0326">Glycosidase</keyword>
<keyword evidence="6" id="KW-1185">Reference proteome</keyword>
<dbReference type="GO" id="GO:0031222">
    <property type="term" value="P:arabinan catabolic process"/>
    <property type="evidence" value="ECO:0007669"/>
    <property type="project" value="TreeGrafter"/>
</dbReference>
<dbReference type="GO" id="GO:0045493">
    <property type="term" value="P:xylan catabolic process"/>
    <property type="evidence" value="ECO:0007669"/>
    <property type="project" value="InterPro"/>
</dbReference>
<organism evidence="5 6">
    <name type="scientific">Tetrabaena socialis</name>
    <dbReference type="NCBI Taxonomy" id="47790"/>
    <lineage>
        <taxon>Eukaryota</taxon>
        <taxon>Viridiplantae</taxon>
        <taxon>Chlorophyta</taxon>
        <taxon>core chlorophytes</taxon>
        <taxon>Chlorophyceae</taxon>
        <taxon>CS clade</taxon>
        <taxon>Chlamydomonadales</taxon>
        <taxon>Tetrabaenaceae</taxon>
        <taxon>Tetrabaena</taxon>
    </lineage>
</organism>
<dbReference type="SUPFAM" id="SSF52279">
    <property type="entry name" value="Beta-D-glucan exohydrolase, C-terminal domain"/>
    <property type="match status" value="1"/>
</dbReference>
<dbReference type="InterPro" id="IPR036881">
    <property type="entry name" value="Glyco_hydro_3_C_sf"/>
</dbReference>
<gene>
    <name evidence="5" type="ORF">TSOC_000880</name>
</gene>
<dbReference type="GO" id="GO:0009044">
    <property type="term" value="F:xylan 1,4-beta-xylosidase activity"/>
    <property type="evidence" value="ECO:0007669"/>
    <property type="project" value="InterPro"/>
</dbReference>
<keyword evidence="2" id="KW-0378">Hydrolase</keyword>
<dbReference type="Pfam" id="PF01915">
    <property type="entry name" value="Glyco_hydro_3_C"/>
    <property type="match status" value="1"/>
</dbReference>